<name>A0A8S5NL36_9CAUD</name>
<sequence>MLYYIMPTSCLYNTRINRVQNSVNISLYMEYQ</sequence>
<dbReference type="EMBL" id="BK015191">
    <property type="protein sequence ID" value="DAD95401.1"/>
    <property type="molecule type" value="Genomic_DNA"/>
</dbReference>
<proteinExistence type="predicted"/>
<reference evidence="1" key="1">
    <citation type="journal article" date="2021" name="Proc. Natl. Acad. Sci. U.S.A.">
        <title>A Catalog of Tens of Thousands of Viruses from Human Metagenomes Reveals Hidden Associations with Chronic Diseases.</title>
        <authorList>
            <person name="Tisza M.J."/>
            <person name="Buck C.B."/>
        </authorList>
    </citation>
    <scope>NUCLEOTIDE SEQUENCE</scope>
    <source>
        <strain evidence="1">CtsNK10</strain>
    </source>
</reference>
<organism evidence="1">
    <name type="scientific">Podoviridae sp. ctsNK10</name>
    <dbReference type="NCBI Taxonomy" id="2826582"/>
    <lineage>
        <taxon>Viruses</taxon>
        <taxon>Duplodnaviria</taxon>
        <taxon>Heunggongvirae</taxon>
        <taxon>Uroviricota</taxon>
        <taxon>Caudoviricetes</taxon>
    </lineage>
</organism>
<evidence type="ECO:0000313" key="1">
    <source>
        <dbReference type="EMBL" id="DAD95401.1"/>
    </source>
</evidence>
<protein>
    <submittedName>
        <fullName evidence="1">Uncharacterized protein</fullName>
    </submittedName>
</protein>
<accession>A0A8S5NL36</accession>